<dbReference type="WBParaSite" id="PEQ_0000472901-mRNA-1">
    <property type="protein sequence ID" value="PEQ_0000472901-mRNA-1"/>
    <property type="gene ID" value="PEQ_0000472901"/>
</dbReference>
<name>A0A914RRZ5_PAREQ</name>
<reference evidence="3" key="1">
    <citation type="submission" date="2022-11" db="UniProtKB">
        <authorList>
            <consortium name="WormBaseParasite"/>
        </authorList>
    </citation>
    <scope>IDENTIFICATION</scope>
</reference>
<dbReference type="AlphaFoldDB" id="A0A914RRZ5"/>
<keyword evidence="1" id="KW-0812">Transmembrane</keyword>
<accession>A0A914RRZ5</accession>
<feature type="transmembrane region" description="Helical" evidence="1">
    <location>
        <begin position="82"/>
        <end position="107"/>
    </location>
</feature>
<protein>
    <submittedName>
        <fullName evidence="3">Uncharacterized protein</fullName>
    </submittedName>
</protein>
<dbReference type="Proteomes" id="UP000887564">
    <property type="component" value="Unplaced"/>
</dbReference>
<evidence type="ECO:0000313" key="3">
    <source>
        <dbReference type="WBParaSite" id="PEQ_0000472901-mRNA-1"/>
    </source>
</evidence>
<evidence type="ECO:0000256" key="1">
    <source>
        <dbReference type="SAM" id="Phobius"/>
    </source>
</evidence>
<keyword evidence="1" id="KW-1133">Transmembrane helix</keyword>
<evidence type="ECO:0000313" key="2">
    <source>
        <dbReference type="Proteomes" id="UP000887564"/>
    </source>
</evidence>
<sequence length="116" mass="12818">MVVAMACGDRFAVLSNKSRLMANGAITRALLHSYDTDKKFLDAACLPSPSDALVLFSVIMVVDLMDGNATNTCPIVHTITSHYFVIVIMVFTHTFVPHVMQMVGLAFRRLLIVKNF</sequence>
<organism evidence="2 3">
    <name type="scientific">Parascaris equorum</name>
    <name type="common">Equine roundworm</name>
    <dbReference type="NCBI Taxonomy" id="6256"/>
    <lineage>
        <taxon>Eukaryota</taxon>
        <taxon>Metazoa</taxon>
        <taxon>Ecdysozoa</taxon>
        <taxon>Nematoda</taxon>
        <taxon>Chromadorea</taxon>
        <taxon>Rhabditida</taxon>
        <taxon>Spirurina</taxon>
        <taxon>Ascaridomorpha</taxon>
        <taxon>Ascaridoidea</taxon>
        <taxon>Ascarididae</taxon>
        <taxon>Parascaris</taxon>
    </lineage>
</organism>
<keyword evidence="1" id="KW-0472">Membrane</keyword>
<keyword evidence="2" id="KW-1185">Reference proteome</keyword>
<proteinExistence type="predicted"/>